<gene>
    <name evidence="13" type="ORF">E3N88_45690</name>
</gene>
<feature type="transmembrane region" description="Helical" evidence="12">
    <location>
        <begin position="161"/>
        <end position="181"/>
    </location>
</feature>
<evidence type="ECO:0000256" key="7">
    <source>
        <dbReference type="ARBA" id="ARBA00022692"/>
    </source>
</evidence>
<keyword evidence="10 12" id="KW-0472">Membrane</keyword>
<dbReference type="Gene3D" id="1.50.10.150">
    <property type="entry name" value="Voltage-dependent anion channel"/>
    <property type="match status" value="1"/>
</dbReference>
<keyword evidence="14" id="KW-1185">Reference proteome</keyword>
<dbReference type="GO" id="GO:0005886">
    <property type="term" value="C:plasma membrane"/>
    <property type="evidence" value="ECO:0007669"/>
    <property type="project" value="UniProtKB-SubCell"/>
</dbReference>
<evidence type="ECO:0000256" key="5">
    <source>
        <dbReference type="ARBA" id="ARBA00022448"/>
    </source>
</evidence>
<dbReference type="InterPro" id="IPR038665">
    <property type="entry name" value="Voltage-dep_anion_channel_sf"/>
</dbReference>
<comment type="subunit">
    <text evidence="4">Homotrimer.</text>
</comment>
<keyword evidence="6" id="KW-1003">Cell membrane</keyword>
<dbReference type="GO" id="GO:0012505">
    <property type="term" value="C:endomembrane system"/>
    <property type="evidence" value="ECO:0007669"/>
    <property type="project" value="UniProtKB-SubCell"/>
</dbReference>
<dbReference type="PANTHER" id="PTHR31269:SF22">
    <property type="entry name" value="OS01G0247700 PROTEIN"/>
    <property type="match status" value="1"/>
</dbReference>
<reference evidence="13 14" key="1">
    <citation type="submission" date="2019-05" db="EMBL/GenBank/DDBJ databases">
        <title>Mikania micrantha, genome provides insights into the molecular mechanism of rapid growth.</title>
        <authorList>
            <person name="Liu B."/>
        </authorList>
    </citation>
    <scope>NUCLEOTIDE SEQUENCE [LARGE SCALE GENOMIC DNA]</scope>
    <source>
        <strain evidence="13">NLD-2019</strain>
        <tissue evidence="13">Leaf</tissue>
    </source>
</reference>
<sequence>MQEKPIQQNPPAPLQVVLTIDSSIIPNSDPINGGNIDHEIHINSIIFTVISRFHAGYFRISLSLCWQTLLWKTLVEPPENAHAYRKMLGMMPYASFLLMWSLSLFVLVAFSVVYVLRCMLLSEMVKKEYLNQIRVNYLFAPWISWLLLLQSSPFLERKNVYYHVLWWVFVLPIFVLDVKIYGQWFTKGKRFLSTVANPASQLSVVGNFVGAGAAAQMGWRECGMIMFSLGFVHYVVLFVTLYQRLSGNSCMPTSLRPVMFLFIAAPSMASLAWDSISGTFDCSSKMLFYLSLFLFLSLCGMVVIFISINSTGIGFDRICRGNEVECCSSAYAGYMRTISFGFICYNGLYHPQH</sequence>
<dbReference type="FunFam" id="1.50.10.150:FF:000003">
    <property type="entry name" value="S-type anion channel SLAH1"/>
    <property type="match status" value="1"/>
</dbReference>
<feature type="transmembrane region" description="Helical" evidence="12">
    <location>
        <begin position="225"/>
        <end position="245"/>
    </location>
</feature>
<evidence type="ECO:0000256" key="3">
    <source>
        <dbReference type="ARBA" id="ARBA00007808"/>
    </source>
</evidence>
<dbReference type="GO" id="GO:0008308">
    <property type="term" value="F:voltage-gated monoatomic anion channel activity"/>
    <property type="evidence" value="ECO:0007669"/>
    <property type="project" value="InterPro"/>
</dbReference>
<evidence type="ECO:0000313" key="14">
    <source>
        <dbReference type="Proteomes" id="UP000326396"/>
    </source>
</evidence>
<dbReference type="OrthoDB" id="1867618at2759"/>
<evidence type="ECO:0000256" key="1">
    <source>
        <dbReference type="ARBA" id="ARBA00004127"/>
    </source>
</evidence>
<evidence type="ECO:0000256" key="11">
    <source>
        <dbReference type="ARBA" id="ARBA00054248"/>
    </source>
</evidence>
<comment type="similarity">
    <text evidence="3">Belongs to the SLAC1 S-type anion channel family.</text>
</comment>
<feature type="transmembrane region" description="Helical" evidence="12">
    <location>
        <begin position="93"/>
        <end position="116"/>
    </location>
</feature>
<dbReference type="InterPro" id="IPR004695">
    <property type="entry name" value="SLAC1/Mae1/Ssu1/TehA"/>
</dbReference>
<dbReference type="InterPro" id="IPR030183">
    <property type="entry name" value="SLAC/SLAH"/>
</dbReference>
<keyword evidence="9" id="KW-0406">Ion transport</keyword>
<evidence type="ECO:0000313" key="13">
    <source>
        <dbReference type="EMBL" id="KAC9527732.1"/>
    </source>
</evidence>
<dbReference type="Proteomes" id="UP000326396">
    <property type="component" value="Unassembled WGS sequence"/>
</dbReference>
<evidence type="ECO:0000256" key="6">
    <source>
        <dbReference type="ARBA" id="ARBA00022475"/>
    </source>
</evidence>
<keyword evidence="7 12" id="KW-0812">Transmembrane</keyword>
<feature type="transmembrane region" description="Helical" evidence="12">
    <location>
        <begin position="137"/>
        <end position="155"/>
    </location>
</feature>
<comment type="function">
    <text evidence="11">Slow, weak voltage-dependent S-type anion efflux channel involved in maintenance of anion homeostasis.</text>
</comment>
<keyword evidence="8 12" id="KW-1133">Transmembrane helix</keyword>
<evidence type="ECO:0000256" key="10">
    <source>
        <dbReference type="ARBA" id="ARBA00023136"/>
    </source>
</evidence>
<evidence type="ECO:0000256" key="12">
    <source>
        <dbReference type="SAM" id="Phobius"/>
    </source>
</evidence>
<keyword evidence="5" id="KW-0813">Transport</keyword>
<dbReference type="GO" id="GO:0006873">
    <property type="term" value="P:intracellular monoatomic ion homeostasis"/>
    <property type="evidence" value="ECO:0007669"/>
    <property type="project" value="InterPro"/>
</dbReference>
<protein>
    <submittedName>
        <fullName evidence="13">Uncharacterized protein</fullName>
    </submittedName>
</protein>
<comment type="caution">
    <text evidence="13">The sequence shown here is derived from an EMBL/GenBank/DDBJ whole genome shotgun (WGS) entry which is preliminary data.</text>
</comment>
<evidence type="ECO:0000256" key="9">
    <source>
        <dbReference type="ARBA" id="ARBA00023065"/>
    </source>
</evidence>
<organism evidence="13 14">
    <name type="scientific">Mikania micrantha</name>
    <name type="common">bitter vine</name>
    <dbReference type="NCBI Taxonomy" id="192012"/>
    <lineage>
        <taxon>Eukaryota</taxon>
        <taxon>Viridiplantae</taxon>
        <taxon>Streptophyta</taxon>
        <taxon>Embryophyta</taxon>
        <taxon>Tracheophyta</taxon>
        <taxon>Spermatophyta</taxon>
        <taxon>Magnoliopsida</taxon>
        <taxon>eudicotyledons</taxon>
        <taxon>Gunneridae</taxon>
        <taxon>Pentapetalae</taxon>
        <taxon>asterids</taxon>
        <taxon>campanulids</taxon>
        <taxon>Asterales</taxon>
        <taxon>Asteraceae</taxon>
        <taxon>Asteroideae</taxon>
        <taxon>Heliantheae alliance</taxon>
        <taxon>Eupatorieae</taxon>
        <taxon>Mikania</taxon>
    </lineage>
</organism>
<dbReference type="EMBL" id="SZYD01002459">
    <property type="protein sequence ID" value="KAC9527732.1"/>
    <property type="molecule type" value="Genomic_DNA"/>
</dbReference>
<feature type="transmembrane region" description="Helical" evidence="12">
    <location>
        <begin position="257"/>
        <end position="276"/>
    </location>
</feature>
<accession>A0A5N6LAR4</accession>
<dbReference type="PANTHER" id="PTHR31269">
    <property type="entry name" value="S-TYPE ANION CHANNEL SLAH3"/>
    <property type="match status" value="1"/>
</dbReference>
<dbReference type="AlphaFoldDB" id="A0A5N6LAR4"/>
<evidence type="ECO:0000256" key="4">
    <source>
        <dbReference type="ARBA" id="ARBA00011233"/>
    </source>
</evidence>
<comment type="subcellular location">
    <subcellularLocation>
        <location evidence="2">Cell membrane</location>
    </subcellularLocation>
    <subcellularLocation>
        <location evidence="1">Endomembrane system</location>
        <topology evidence="1">Multi-pass membrane protein</topology>
    </subcellularLocation>
</comment>
<feature type="transmembrane region" description="Helical" evidence="12">
    <location>
        <begin position="288"/>
        <end position="308"/>
    </location>
</feature>
<name>A0A5N6LAR4_9ASTR</name>
<evidence type="ECO:0000256" key="8">
    <source>
        <dbReference type="ARBA" id="ARBA00022989"/>
    </source>
</evidence>
<proteinExistence type="inferred from homology"/>
<dbReference type="Pfam" id="PF03595">
    <property type="entry name" value="SLAC1"/>
    <property type="match status" value="1"/>
</dbReference>
<evidence type="ECO:0000256" key="2">
    <source>
        <dbReference type="ARBA" id="ARBA00004236"/>
    </source>
</evidence>